<evidence type="ECO:0000256" key="4">
    <source>
        <dbReference type="PIRSR" id="PIRSR006232-1"/>
    </source>
</evidence>
<feature type="binding site" evidence="4">
    <location>
        <position position="102"/>
    </location>
    <ligand>
        <name>Fe cation</name>
        <dbReference type="ChEBI" id="CHEBI:24875"/>
    </ligand>
</feature>
<dbReference type="GO" id="GO:0008127">
    <property type="term" value="F:quercetin 2,3-dioxygenase activity"/>
    <property type="evidence" value="ECO:0007669"/>
    <property type="project" value="TreeGrafter"/>
</dbReference>
<keyword evidence="9" id="KW-1185">Reference proteome</keyword>
<dbReference type="AlphaFoldDB" id="A0A1Y1Z5K9"/>
<gene>
    <name evidence="8" type="ORF">K493DRAFT_275279</name>
</gene>
<dbReference type="EMBL" id="MCFE01000028">
    <property type="protein sequence ID" value="ORY05085.1"/>
    <property type="molecule type" value="Genomic_DNA"/>
</dbReference>
<feature type="domain" description="Pirin N-terminal" evidence="6">
    <location>
        <begin position="23"/>
        <end position="115"/>
    </location>
</feature>
<dbReference type="InterPro" id="IPR003829">
    <property type="entry name" value="Pirin_N_dom"/>
</dbReference>
<keyword evidence="4" id="KW-0408">Iron</keyword>
<dbReference type="PANTHER" id="PTHR13903">
    <property type="entry name" value="PIRIN-RELATED"/>
    <property type="match status" value="1"/>
</dbReference>
<dbReference type="Pfam" id="PF02678">
    <property type="entry name" value="Pirin"/>
    <property type="match status" value="1"/>
</dbReference>
<feature type="binding site" evidence="4">
    <location>
        <position position="56"/>
    </location>
    <ligand>
        <name>Fe cation</name>
        <dbReference type="ChEBI" id="CHEBI:24875"/>
    </ligand>
</feature>
<comment type="caution">
    <text evidence="8">The sequence shown here is derived from an EMBL/GenBank/DDBJ whole genome shotgun (WGS) entry which is preliminary data.</text>
</comment>
<protein>
    <recommendedName>
        <fullName evidence="10">Pirin-like protein</fullName>
    </recommendedName>
</protein>
<organism evidence="8 9">
    <name type="scientific">Basidiobolus meristosporus CBS 931.73</name>
    <dbReference type="NCBI Taxonomy" id="1314790"/>
    <lineage>
        <taxon>Eukaryota</taxon>
        <taxon>Fungi</taxon>
        <taxon>Fungi incertae sedis</taxon>
        <taxon>Zoopagomycota</taxon>
        <taxon>Entomophthoromycotina</taxon>
        <taxon>Basidiobolomycetes</taxon>
        <taxon>Basidiobolales</taxon>
        <taxon>Basidiobolaceae</taxon>
        <taxon>Basidiobolus</taxon>
    </lineage>
</organism>
<dbReference type="InterPro" id="IPR008778">
    <property type="entry name" value="Pirin_C_dom"/>
</dbReference>
<dbReference type="InParanoid" id="A0A1Y1Z5K9"/>
<evidence type="ECO:0000256" key="1">
    <source>
        <dbReference type="ARBA" id="ARBA00004123"/>
    </source>
</evidence>
<feature type="binding site" evidence="4">
    <location>
        <position position="100"/>
    </location>
    <ligand>
        <name>Fe cation</name>
        <dbReference type="ChEBI" id="CHEBI:24875"/>
    </ligand>
</feature>
<feature type="binding site" evidence="4">
    <location>
        <position position="58"/>
    </location>
    <ligand>
        <name>Fe cation</name>
        <dbReference type="ChEBI" id="CHEBI:24875"/>
    </ligand>
</feature>
<reference evidence="8 9" key="1">
    <citation type="submission" date="2016-07" db="EMBL/GenBank/DDBJ databases">
        <title>Pervasive Adenine N6-methylation of Active Genes in Fungi.</title>
        <authorList>
            <consortium name="DOE Joint Genome Institute"/>
            <person name="Mondo S.J."/>
            <person name="Dannebaum R.O."/>
            <person name="Kuo R.C."/>
            <person name="Labutti K."/>
            <person name="Haridas S."/>
            <person name="Kuo A."/>
            <person name="Salamov A."/>
            <person name="Ahrendt S.R."/>
            <person name="Lipzen A."/>
            <person name="Sullivan W."/>
            <person name="Andreopoulos W.B."/>
            <person name="Clum A."/>
            <person name="Lindquist E."/>
            <person name="Daum C."/>
            <person name="Ramamoorthy G.K."/>
            <person name="Gryganskyi A."/>
            <person name="Culley D."/>
            <person name="Magnuson J.K."/>
            <person name="James T.Y."/>
            <person name="O'Malley M.A."/>
            <person name="Stajich J.E."/>
            <person name="Spatafora J.W."/>
            <person name="Visel A."/>
            <person name="Grigoriev I.V."/>
        </authorList>
    </citation>
    <scope>NUCLEOTIDE SEQUENCE [LARGE SCALE GENOMIC DNA]</scope>
    <source>
        <strain evidence="8 9">CBS 931.73</strain>
    </source>
</reference>
<dbReference type="PIRSF" id="PIRSF006232">
    <property type="entry name" value="Pirin"/>
    <property type="match status" value="1"/>
</dbReference>
<comment type="cofactor">
    <cofactor evidence="4">
        <name>Fe cation</name>
        <dbReference type="ChEBI" id="CHEBI:24875"/>
    </cofactor>
    <text evidence="4">Binds 1 Fe cation per subunit.</text>
</comment>
<dbReference type="Gene3D" id="2.60.120.10">
    <property type="entry name" value="Jelly Rolls"/>
    <property type="match status" value="2"/>
</dbReference>
<dbReference type="InterPro" id="IPR011051">
    <property type="entry name" value="RmlC_Cupin_sf"/>
</dbReference>
<dbReference type="FunFam" id="2.60.120.10:FF:000055">
    <property type="entry name" value="pirin"/>
    <property type="match status" value="1"/>
</dbReference>
<keyword evidence="3" id="KW-0539">Nucleus</keyword>
<dbReference type="Proteomes" id="UP000193498">
    <property type="component" value="Unassembled WGS sequence"/>
</dbReference>
<comment type="similarity">
    <text evidence="2 5">Belongs to the pirin family.</text>
</comment>
<name>A0A1Y1Z5K9_9FUNG</name>
<comment type="subcellular location">
    <subcellularLocation>
        <location evidence="1">Nucleus</location>
    </subcellularLocation>
</comment>
<dbReference type="InterPro" id="IPR012093">
    <property type="entry name" value="Pirin"/>
</dbReference>
<dbReference type="Pfam" id="PF05726">
    <property type="entry name" value="Pirin_C"/>
    <property type="match status" value="1"/>
</dbReference>
<sequence>MTVQRYITNQVEAIAQPEGDGATVRRSIGTSELENFDPFLMLDEFMVEPPAGFPDHPHRGFETVTYMLDGIVAHEDFAGHQGKIGPGDLQWMTAGRGIVHAEMPQTKCHGLQLWVNLSADEKMCEPRYQELLDHEIPRVSPPGVEAVIKVIAGHSFGVSSPVVTKTPTMYLDFKVEKGFKFEQTIPESYQGFLYVLEGEAYFGSRSTLGKAHHTLTLSEEGGVISIETKDSAVHFVLVAGEPIKEPVVQYGPFVMNNTRDIQQTFVDYQMGINGFEKAHSWQSKIANRH</sequence>
<dbReference type="SUPFAM" id="SSF51182">
    <property type="entry name" value="RmlC-like cupins"/>
    <property type="match status" value="1"/>
</dbReference>
<dbReference type="PANTHER" id="PTHR13903:SF8">
    <property type="entry name" value="PIRIN"/>
    <property type="match status" value="1"/>
</dbReference>
<proteinExistence type="inferred from homology"/>
<dbReference type="OrthoDB" id="198735at2759"/>
<evidence type="ECO:0008006" key="10">
    <source>
        <dbReference type="Google" id="ProtNLM"/>
    </source>
</evidence>
<evidence type="ECO:0000256" key="2">
    <source>
        <dbReference type="ARBA" id="ARBA00008416"/>
    </source>
</evidence>
<evidence type="ECO:0000256" key="3">
    <source>
        <dbReference type="ARBA" id="ARBA00023242"/>
    </source>
</evidence>
<evidence type="ECO:0000313" key="9">
    <source>
        <dbReference type="Proteomes" id="UP000193498"/>
    </source>
</evidence>
<evidence type="ECO:0000256" key="5">
    <source>
        <dbReference type="RuleBase" id="RU003457"/>
    </source>
</evidence>
<dbReference type="CDD" id="cd02909">
    <property type="entry name" value="cupin_pirin_N"/>
    <property type="match status" value="1"/>
</dbReference>
<dbReference type="InterPro" id="IPR014710">
    <property type="entry name" value="RmlC-like_jellyroll"/>
</dbReference>
<dbReference type="GO" id="GO:0046872">
    <property type="term" value="F:metal ion binding"/>
    <property type="evidence" value="ECO:0007669"/>
    <property type="project" value="UniProtKB-KW"/>
</dbReference>
<dbReference type="GO" id="GO:0005634">
    <property type="term" value="C:nucleus"/>
    <property type="evidence" value="ECO:0007669"/>
    <property type="project" value="UniProtKB-SubCell"/>
</dbReference>
<accession>A0A1Y1Z5K9</accession>
<evidence type="ECO:0000259" key="6">
    <source>
        <dbReference type="Pfam" id="PF02678"/>
    </source>
</evidence>
<dbReference type="CDD" id="cd02247">
    <property type="entry name" value="cupin_pirin_C"/>
    <property type="match status" value="1"/>
</dbReference>
<dbReference type="STRING" id="1314790.A0A1Y1Z5K9"/>
<feature type="domain" description="Pirin C-terminal" evidence="7">
    <location>
        <begin position="170"/>
        <end position="272"/>
    </location>
</feature>
<evidence type="ECO:0000259" key="7">
    <source>
        <dbReference type="Pfam" id="PF05726"/>
    </source>
</evidence>
<keyword evidence="4" id="KW-0479">Metal-binding</keyword>
<evidence type="ECO:0000313" key="8">
    <source>
        <dbReference type="EMBL" id="ORY05085.1"/>
    </source>
</evidence>